<dbReference type="RefSeq" id="WP_341681039.1">
    <property type="nucleotide sequence ID" value="NZ_JBBYHT010000001.1"/>
</dbReference>
<accession>A0ABU9I273</accession>
<keyword evidence="1" id="KW-0732">Signal</keyword>
<feature type="signal peptide" evidence="1">
    <location>
        <begin position="1"/>
        <end position="28"/>
    </location>
</feature>
<proteinExistence type="predicted"/>
<evidence type="ECO:0008006" key="4">
    <source>
        <dbReference type="Google" id="ProtNLM"/>
    </source>
</evidence>
<evidence type="ECO:0000313" key="3">
    <source>
        <dbReference type="Proteomes" id="UP001393056"/>
    </source>
</evidence>
<evidence type="ECO:0000313" key="2">
    <source>
        <dbReference type="EMBL" id="MEL1246511.1"/>
    </source>
</evidence>
<protein>
    <recommendedName>
        <fullName evidence="4">Outer membrane protein beta-barrel domain-containing protein</fullName>
    </recommendedName>
</protein>
<keyword evidence="3" id="KW-1185">Reference proteome</keyword>
<organism evidence="2 3">
    <name type="scientific">Flavobacterium helocola</name>
    <dbReference type="NCBI Taxonomy" id="3139139"/>
    <lineage>
        <taxon>Bacteria</taxon>
        <taxon>Pseudomonadati</taxon>
        <taxon>Bacteroidota</taxon>
        <taxon>Flavobacteriia</taxon>
        <taxon>Flavobacteriales</taxon>
        <taxon>Flavobacteriaceae</taxon>
        <taxon>Flavobacterium</taxon>
    </lineage>
</organism>
<dbReference type="EMBL" id="JBBYHT010000001">
    <property type="protein sequence ID" value="MEL1246511.1"/>
    <property type="molecule type" value="Genomic_DNA"/>
</dbReference>
<comment type="caution">
    <text evidence="2">The sequence shown here is derived from an EMBL/GenBank/DDBJ whole genome shotgun (WGS) entry which is preliminary data.</text>
</comment>
<sequence length="261" mass="30200">MMVKFNKKILIAFVSLWFTNAITSKANAQENRTEYYSFGINLSSDFLSTENEKNAVDYEYKDIMTFNFGLNYKITKPKYNILFSLQLRNYNLTNKSNFKGEDIPDPLGYKSETILYGFSQLKLNSTFNLYITQKAKLNTYLGIGPEILFYPEDPISGLLFFIDEDGTEIGYTENGNSKESEFYFGINGTIGMEFKTKHVLINPYILYHYEPGSLFESTTTTQNLYVSENTVSKHSINNSYWSFGINFYPSKNLFKRKNSKP</sequence>
<reference evidence="2 3" key="1">
    <citation type="submission" date="2024-04" db="EMBL/GenBank/DDBJ databases">
        <title>Flavobacterium sp. DGU41 16S ribosomal RNA gene Genome sequencing and assembly.</title>
        <authorList>
            <person name="Park S."/>
        </authorList>
    </citation>
    <scope>NUCLEOTIDE SEQUENCE [LARGE SCALE GENOMIC DNA]</scope>
    <source>
        <strain evidence="2 3">DGU41</strain>
    </source>
</reference>
<dbReference type="Proteomes" id="UP001393056">
    <property type="component" value="Unassembled WGS sequence"/>
</dbReference>
<name>A0ABU9I273_9FLAO</name>
<feature type="chain" id="PRO_5046474004" description="Outer membrane protein beta-barrel domain-containing protein" evidence="1">
    <location>
        <begin position="29"/>
        <end position="261"/>
    </location>
</feature>
<gene>
    <name evidence="2" type="ORF">AAEO58_00485</name>
</gene>
<evidence type="ECO:0000256" key="1">
    <source>
        <dbReference type="SAM" id="SignalP"/>
    </source>
</evidence>